<evidence type="ECO:0000313" key="1">
    <source>
        <dbReference type="EMBL" id="GBF08366.1"/>
    </source>
</evidence>
<dbReference type="Proteomes" id="UP000291213">
    <property type="component" value="Unassembled WGS sequence"/>
</dbReference>
<accession>A0A401H7D1</accession>
<sequence>MKDDIRIGKEKITDILKQLEEQSLDIAAEIIAEDLQRINLKIFVRQLLECCSVECIAKAIVEAEENKAS</sequence>
<gene>
    <name evidence="1" type="ORF">apy_00910</name>
</gene>
<dbReference type="EMBL" id="BDMD01000002">
    <property type="protein sequence ID" value="GBF08366.1"/>
    <property type="molecule type" value="Genomic_DNA"/>
</dbReference>
<proteinExistence type="predicted"/>
<evidence type="ECO:0000313" key="2">
    <source>
        <dbReference type="Proteomes" id="UP000291213"/>
    </source>
</evidence>
<dbReference type="AlphaFoldDB" id="A0A401H7D1"/>
<comment type="caution">
    <text evidence="1">The sequence shown here is derived from an EMBL/GenBank/DDBJ whole genome shotgun (WGS) entry which is preliminary data.</text>
</comment>
<protein>
    <submittedName>
        <fullName evidence="1">Uncharacterized protein</fullName>
    </submittedName>
</protein>
<name>A0A401H7D1_AERPX</name>
<organism evidence="1 2">
    <name type="scientific">Aeropyrum pernix</name>
    <dbReference type="NCBI Taxonomy" id="56636"/>
    <lineage>
        <taxon>Archaea</taxon>
        <taxon>Thermoproteota</taxon>
        <taxon>Thermoprotei</taxon>
        <taxon>Desulfurococcales</taxon>
        <taxon>Desulfurococcaceae</taxon>
        <taxon>Aeropyrum</taxon>
    </lineage>
</organism>
<reference evidence="1 2" key="1">
    <citation type="submission" date="2017-02" db="EMBL/GenBank/DDBJ databases">
        <title>isolation and characterization of a novel temperate virus Aeropyrum globular virus 1 infecting hyperthermophilic archaeon Aeropyrum.</title>
        <authorList>
            <person name="Yumiya M."/>
            <person name="Yoshida T."/>
            <person name="Sako Y."/>
        </authorList>
    </citation>
    <scope>NUCLEOTIDE SEQUENCE [LARGE SCALE GENOMIC DNA]</scope>
    <source>
        <strain evidence="1 2">YK1-12-2013</strain>
    </source>
</reference>
<dbReference type="RefSeq" id="WP_131159447.1">
    <property type="nucleotide sequence ID" value="NZ_BDMD01000002.1"/>
</dbReference>